<proteinExistence type="predicted"/>
<accession>A0A9P5CVE9</accession>
<dbReference type="PANTHER" id="PTHR31642">
    <property type="entry name" value="TRICHOTHECENE 3-O-ACETYLTRANSFERASE"/>
    <property type="match status" value="1"/>
</dbReference>
<keyword evidence="1 3" id="KW-0808">Transferase</keyword>
<protein>
    <submittedName>
        <fullName evidence="3">Transferase family protein</fullName>
    </submittedName>
</protein>
<dbReference type="GeneID" id="63832933"/>
<organism evidence="3 4">
    <name type="scientific">Cryphonectria parasitica (strain ATCC 38755 / EP155)</name>
    <dbReference type="NCBI Taxonomy" id="660469"/>
    <lineage>
        <taxon>Eukaryota</taxon>
        <taxon>Fungi</taxon>
        <taxon>Dikarya</taxon>
        <taxon>Ascomycota</taxon>
        <taxon>Pezizomycotina</taxon>
        <taxon>Sordariomycetes</taxon>
        <taxon>Sordariomycetidae</taxon>
        <taxon>Diaporthales</taxon>
        <taxon>Cryphonectriaceae</taxon>
        <taxon>Cryphonectria-Endothia species complex</taxon>
        <taxon>Cryphonectria</taxon>
    </lineage>
</organism>
<dbReference type="Gene3D" id="3.30.559.10">
    <property type="entry name" value="Chloramphenicol acetyltransferase-like domain"/>
    <property type="match status" value="2"/>
</dbReference>
<dbReference type="PANTHER" id="PTHR31642:SF310">
    <property type="entry name" value="FATTY ALCOHOL:CAFFEOYL-COA ACYLTRANSFERASE"/>
    <property type="match status" value="1"/>
</dbReference>
<dbReference type="GO" id="GO:0016747">
    <property type="term" value="F:acyltransferase activity, transferring groups other than amino-acyl groups"/>
    <property type="evidence" value="ECO:0007669"/>
    <property type="project" value="TreeGrafter"/>
</dbReference>
<sequence length="541" mass="58254">SSPTTRLLSIADATTARFAICGAVWLYDASPASQDPSALANRLETSLRHSLNDFRHLAGSLSWAPPDTRHPAYPRYGRPQITWNSRSDGGGGCCGADPGVEFSRAHYDAPLASIVPSDEERRTTRKVWLATGFPQNELLLPDCDLAFVSSLSRFEGLPVAGAQVTTFACGGWAVGVKITHCLSDAVGLVNFVKAWAEETRLLGSASSSSSSSSSTTTAAAAAAAQDGATMTTTRSIFNPSLLDQHAGDIDQPEPDANKIALARSLPLFRFDWWDTEAPGYPSWATADTQATRPSDEELRHVKLSPGTRPPWPTWDISKPADHVQIRFSAEEVLRLKQTAQASVPQGEGAHDAHTISRLDALLAHVWIHLTRARQLHLAPDNDEPVYMAVTLGLRSRVNPPLPDTFAGSPILLGHASLPGRALSSGTVSLGEVALALRRTMARFTPEAVGAYLHDAAYEVCPQRLWQAFCGSRYCGVTSWTRSGAYGVDFVGALEVTGGDRPRYVHCRMPLLDGILQVLDVGETGDLDVSLALGREEMGRLL</sequence>
<evidence type="ECO:0000313" key="3">
    <source>
        <dbReference type="EMBL" id="KAF3771066.1"/>
    </source>
</evidence>
<feature type="region of interest" description="Disordered" evidence="2">
    <location>
        <begin position="283"/>
        <end position="315"/>
    </location>
</feature>
<dbReference type="InterPro" id="IPR023213">
    <property type="entry name" value="CAT-like_dom_sf"/>
</dbReference>
<evidence type="ECO:0000313" key="4">
    <source>
        <dbReference type="Proteomes" id="UP000803844"/>
    </source>
</evidence>
<dbReference type="OrthoDB" id="444127at2759"/>
<dbReference type="GO" id="GO:0044550">
    <property type="term" value="P:secondary metabolite biosynthetic process"/>
    <property type="evidence" value="ECO:0007669"/>
    <property type="project" value="TreeGrafter"/>
</dbReference>
<reference evidence="3" key="1">
    <citation type="journal article" date="2020" name="Phytopathology">
        <title>Genome sequence of the chestnut blight fungus Cryphonectria parasitica EP155: A fundamental resource for an archetypical invasive plant pathogen.</title>
        <authorList>
            <person name="Crouch J.A."/>
            <person name="Dawe A."/>
            <person name="Aerts A."/>
            <person name="Barry K."/>
            <person name="Churchill A.C.L."/>
            <person name="Grimwood J."/>
            <person name="Hillman B."/>
            <person name="Milgroom M.G."/>
            <person name="Pangilinan J."/>
            <person name="Smith M."/>
            <person name="Salamov A."/>
            <person name="Schmutz J."/>
            <person name="Yadav J."/>
            <person name="Grigoriev I.V."/>
            <person name="Nuss D."/>
        </authorList>
    </citation>
    <scope>NUCLEOTIDE SEQUENCE</scope>
    <source>
        <strain evidence="3">EP155</strain>
    </source>
</reference>
<dbReference type="InterPro" id="IPR050317">
    <property type="entry name" value="Plant_Fungal_Acyltransferase"/>
</dbReference>
<feature type="non-terminal residue" evidence="3">
    <location>
        <position position="541"/>
    </location>
</feature>
<dbReference type="EMBL" id="MU032344">
    <property type="protein sequence ID" value="KAF3771066.1"/>
    <property type="molecule type" value="Genomic_DNA"/>
</dbReference>
<dbReference type="RefSeq" id="XP_040782027.1">
    <property type="nucleotide sequence ID" value="XM_040915804.1"/>
</dbReference>
<evidence type="ECO:0000256" key="1">
    <source>
        <dbReference type="ARBA" id="ARBA00022679"/>
    </source>
</evidence>
<name>A0A9P5CVE9_CRYP1</name>
<feature type="non-terminal residue" evidence="3">
    <location>
        <position position="1"/>
    </location>
</feature>
<dbReference type="Pfam" id="PF02458">
    <property type="entry name" value="Transferase"/>
    <property type="match status" value="2"/>
</dbReference>
<keyword evidence="4" id="KW-1185">Reference proteome</keyword>
<dbReference type="Proteomes" id="UP000803844">
    <property type="component" value="Unassembled WGS sequence"/>
</dbReference>
<evidence type="ECO:0000256" key="2">
    <source>
        <dbReference type="SAM" id="MobiDB-lite"/>
    </source>
</evidence>
<gene>
    <name evidence="3" type="ORF">M406DRAFT_229113</name>
</gene>
<comment type="caution">
    <text evidence="3">The sequence shown here is derived from an EMBL/GenBank/DDBJ whole genome shotgun (WGS) entry which is preliminary data.</text>
</comment>
<dbReference type="AlphaFoldDB" id="A0A9P5CVE9"/>